<protein>
    <submittedName>
        <fullName evidence="1">Type VI secretion system protein ImpJ</fullName>
    </submittedName>
</protein>
<dbReference type="PANTHER" id="PTHR35566">
    <property type="entry name" value="BLR3599 PROTEIN"/>
    <property type="match status" value="1"/>
</dbReference>
<gene>
    <name evidence="1" type="ORF">J2X15_002416</name>
</gene>
<proteinExistence type="predicted"/>
<organism evidence="1 2">
    <name type="scientific">Rhodoferax saidenbachensis</name>
    <dbReference type="NCBI Taxonomy" id="1484693"/>
    <lineage>
        <taxon>Bacteria</taxon>
        <taxon>Pseudomonadati</taxon>
        <taxon>Pseudomonadota</taxon>
        <taxon>Betaproteobacteria</taxon>
        <taxon>Burkholderiales</taxon>
        <taxon>Comamonadaceae</taxon>
        <taxon>Rhodoferax</taxon>
    </lineage>
</organism>
<dbReference type="NCBIfam" id="TIGR03353">
    <property type="entry name" value="VI_chp_4"/>
    <property type="match status" value="1"/>
</dbReference>
<dbReference type="EMBL" id="JAVDXO010000005">
    <property type="protein sequence ID" value="MDR7307129.1"/>
    <property type="molecule type" value="Genomic_DNA"/>
</dbReference>
<dbReference type="InterPro" id="IPR010263">
    <property type="entry name" value="T6SS_TssK"/>
</dbReference>
<dbReference type="Pfam" id="PF05936">
    <property type="entry name" value="T6SS_VasE"/>
    <property type="match status" value="1"/>
</dbReference>
<dbReference type="PANTHER" id="PTHR35566:SF1">
    <property type="entry name" value="TYPE VI SECRETION SYSTEM BASEPLATE COMPONENT TSSK1"/>
    <property type="match status" value="1"/>
</dbReference>
<comment type="caution">
    <text evidence="1">The sequence shown here is derived from an EMBL/GenBank/DDBJ whole genome shotgun (WGS) entry which is preliminary data.</text>
</comment>
<evidence type="ECO:0000313" key="1">
    <source>
        <dbReference type="EMBL" id="MDR7307129.1"/>
    </source>
</evidence>
<accession>A0ABU1ZNJ8</accession>
<sequence>MLLSPQHFQQESGRVDALLAWQMQVAVPFAWGVRRLKIDTALLAAGILRVVQLEAVMPDGTAVVHSAQDVQHGVLELDLGPYATAMSNAAIDIYLALPVSPSMRSNGSPSRFRSVATVAVEDEVSEALPADVPRLLPNLSLLAGATPSGLYTSFRLATVFKDNEVIKLGPALPPLLEVPKEGEFWERLSTFVAQLRGKAAFVAKQTAVPSSRTEDRLAYLEQRERLRNLMTGLPLVEAVMRTPALHPYQLFLSLCSLLGPLSLLRPGGLPPVPPEYDHADPLATLTPVLAALQGALDEISQDYREFKFEFRHAAFEIVLQSEWMAPQLIVGLRGQPERELIAWMEGAIVGSQSTYGSLRERRVLGAERLFIESSKELGVRASAGYTLFSIKLDETLILAAESLVISNSAESAMAQRPQEMVLFVKG</sequence>
<reference evidence="1 2" key="1">
    <citation type="submission" date="2023-07" db="EMBL/GenBank/DDBJ databases">
        <title>Sorghum-associated microbial communities from plants grown in Nebraska, USA.</title>
        <authorList>
            <person name="Schachtman D."/>
        </authorList>
    </citation>
    <scope>NUCLEOTIDE SEQUENCE [LARGE SCALE GENOMIC DNA]</scope>
    <source>
        <strain evidence="1 2">BE308</strain>
    </source>
</reference>
<evidence type="ECO:0000313" key="2">
    <source>
        <dbReference type="Proteomes" id="UP001268089"/>
    </source>
</evidence>
<dbReference type="Proteomes" id="UP001268089">
    <property type="component" value="Unassembled WGS sequence"/>
</dbReference>
<keyword evidence="2" id="KW-1185">Reference proteome</keyword>
<name>A0ABU1ZNJ8_9BURK</name>